<protein>
    <submittedName>
        <fullName evidence="2">Unnamed protein product</fullName>
    </submittedName>
</protein>
<sequence>MASGVRAASRPRHADAGLGKKRRRRSADEDTGSVGGNAAREGEDAASEGGNENEAGPSNAAEPGNDDEDSD</sequence>
<feature type="region of interest" description="Disordered" evidence="1">
    <location>
        <begin position="1"/>
        <end position="71"/>
    </location>
</feature>
<dbReference type="AlphaFoldDB" id="A0A9W6X9Y6"/>
<evidence type="ECO:0000313" key="3">
    <source>
        <dbReference type="Proteomes" id="UP001165083"/>
    </source>
</evidence>
<dbReference type="EMBL" id="BSXW01001175">
    <property type="protein sequence ID" value="GMF34356.1"/>
    <property type="molecule type" value="Genomic_DNA"/>
</dbReference>
<dbReference type="Proteomes" id="UP001165083">
    <property type="component" value="Unassembled WGS sequence"/>
</dbReference>
<gene>
    <name evidence="2" type="ORF">Plil01_001463700</name>
</gene>
<evidence type="ECO:0000256" key="1">
    <source>
        <dbReference type="SAM" id="MobiDB-lite"/>
    </source>
</evidence>
<comment type="caution">
    <text evidence="2">The sequence shown here is derived from an EMBL/GenBank/DDBJ whole genome shotgun (WGS) entry which is preliminary data.</text>
</comment>
<organism evidence="2 3">
    <name type="scientific">Phytophthora lilii</name>
    <dbReference type="NCBI Taxonomy" id="2077276"/>
    <lineage>
        <taxon>Eukaryota</taxon>
        <taxon>Sar</taxon>
        <taxon>Stramenopiles</taxon>
        <taxon>Oomycota</taxon>
        <taxon>Peronosporomycetes</taxon>
        <taxon>Peronosporales</taxon>
        <taxon>Peronosporaceae</taxon>
        <taxon>Phytophthora</taxon>
    </lineage>
</organism>
<evidence type="ECO:0000313" key="2">
    <source>
        <dbReference type="EMBL" id="GMF34356.1"/>
    </source>
</evidence>
<name>A0A9W6X9Y6_9STRA</name>
<keyword evidence="3" id="KW-1185">Reference proteome</keyword>
<accession>A0A9W6X9Y6</accession>
<proteinExistence type="predicted"/>
<reference evidence="2" key="1">
    <citation type="submission" date="2023-04" db="EMBL/GenBank/DDBJ databases">
        <title>Phytophthora lilii NBRC 32176.</title>
        <authorList>
            <person name="Ichikawa N."/>
            <person name="Sato H."/>
            <person name="Tonouchi N."/>
        </authorList>
    </citation>
    <scope>NUCLEOTIDE SEQUENCE</scope>
    <source>
        <strain evidence="2">NBRC 32176</strain>
    </source>
</reference>